<feature type="compositionally biased region" description="Acidic residues" evidence="5">
    <location>
        <begin position="705"/>
        <end position="716"/>
    </location>
</feature>
<dbReference type="OrthoDB" id="79480at2759"/>
<name>A0A485K8A5_9STRA</name>
<evidence type="ECO:0000313" key="7">
    <source>
        <dbReference type="EMBL" id="KAF0719011.1"/>
    </source>
</evidence>
<reference evidence="8 9" key="1">
    <citation type="submission" date="2019-03" db="EMBL/GenBank/DDBJ databases">
        <authorList>
            <person name="Gaulin E."/>
            <person name="Dumas B."/>
        </authorList>
    </citation>
    <scope>NUCLEOTIDE SEQUENCE [LARGE SCALE GENOMIC DNA]</scope>
    <source>
        <strain evidence="8">CBS 568.67</strain>
    </source>
</reference>
<evidence type="ECO:0000313" key="9">
    <source>
        <dbReference type="Proteomes" id="UP000332933"/>
    </source>
</evidence>
<sequence>MATPEKKKQASIASFFSPISRSANPTPSASASPTKSKASSSAIAQTPPAKSTPKKATPAKGKSTPKSKYLPSTKDNAKTTAAVTDETSSEPKVDTKKPQRKKGKTPAKAKSEEPPCSNLPTPMSPARESNDAVSETPSKKQKIDLHQSDIAEVPTGKAAPKNADCPPAKSPEQVEGVENEEKTTRLRQRRTPKAVPVDENQTIVIDDEDDVANDGDAPKFDGAKRPREDTDNTSKKQPRTAKAEKSAGGRQSTRKKAKVEPEPVKQPTSPLKPKLSIAQQQKYDLYHQKLTDTEDFFVALVQGEKTDEVMQEIYGAALDIGLGLSPEAEATCREDLFSACDKPATPWAFPSSAKSYIARRIQGRMDSLSALAEDIFNAWKAWLTRSVDGFNVATVEMEIKSIAERVSYGAKPKKAHMFQDVTPRAMWVWEVGSLEGPFDEEAVKVIRRMRKQRKRTGQTIKSLDKIVTMIQEGTTDDSKLSVEESKVSKFIVAVEQEQQKASKKVELEKQKATEKELKHQQQLEKDEAKRLEQELKRKEKEEVQAQKKRQEQLAKEKEDLEILKRRQTWGSFLKKSETKSKEEESREQEAQMTKQMETIDKQLGLGQHSDEPRNPPVLQLSSQPHGPKAGSWTSQRKRHPGLGVMKLLQFEENFRPAYWGTHSKKSRVLRRGRRPLAMVPSLDYTVESDLEWDEDEVGESLSDKDSDDEQGDEEDRLDYGDQWLAYEDEVDYIDERPTEDLEGQPATTKKKVVEHHHRPSKLVKLIPRIVGPNYAPDQTPPELKAFTISVLLHPNFESPLLKLPVAVEEVKEPPKEVIAPIQEPPVKPKGITTWLQPKAV</sequence>
<dbReference type="EMBL" id="VJMH01000101">
    <property type="protein sequence ID" value="KAF0719011.1"/>
    <property type="molecule type" value="Genomic_DNA"/>
</dbReference>
<evidence type="ECO:0000256" key="5">
    <source>
        <dbReference type="SAM" id="MobiDB-lite"/>
    </source>
</evidence>
<dbReference type="InterPro" id="IPR022043">
    <property type="entry name" value="CAF1A_DD"/>
</dbReference>
<dbReference type="CDD" id="cd22249">
    <property type="entry name" value="UDM1_RNF168_RNF169-like"/>
    <property type="match status" value="1"/>
</dbReference>
<dbReference type="AlphaFoldDB" id="A0A485K8A5"/>
<feature type="region of interest" description="Disordered" evidence="5">
    <location>
        <begin position="1"/>
        <end position="276"/>
    </location>
</feature>
<gene>
    <name evidence="8" type="primary">Aste57867_1331</name>
    <name evidence="7" type="ORF">As57867_001330</name>
    <name evidence="8" type="ORF">ASTE57867_1331</name>
</gene>
<keyword evidence="9" id="KW-1185">Reference proteome</keyword>
<feature type="compositionally biased region" description="Basic residues" evidence="5">
    <location>
        <begin position="98"/>
        <end position="107"/>
    </location>
</feature>
<reference evidence="7" key="2">
    <citation type="submission" date="2019-06" db="EMBL/GenBank/DDBJ databases">
        <title>Genomics analysis of Aphanomyces spp. identifies a new class of oomycete effector associated with host adaptation.</title>
        <authorList>
            <person name="Gaulin E."/>
        </authorList>
    </citation>
    <scope>NUCLEOTIDE SEQUENCE</scope>
    <source>
        <strain evidence="7">CBS 578.67</strain>
    </source>
</reference>
<dbReference type="GO" id="GO:0006281">
    <property type="term" value="P:DNA repair"/>
    <property type="evidence" value="ECO:0007669"/>
    <property type="project" value="UniProtKB-KW"/>
</dbReference>
<evidence type="ECO:0000313" key="8">
    <source>
        <dbReference type="EMBL" id="VFT78550.1"/>
    </source>
</evidence>
<feature type="compositionally biased region" description="Basic and acidic residues" evidence="5">
    <location>
        <begin position="540"/>
        <end position="564"/>
    </location>
</feature>
<dbReference type="GO" id="GO:0006334">
    <property type="term" value="P:nucleosome assembly"/>
    <property type="evidence" value="ECO:0007669"/>
    <property type="project" value="TreeGrafter"/>
</dbReference>
<feature type="compositionally biased region" description="Basic and acidic residues" evidence="5">
    <location>
        <begin position="574"/>
        <end position="589"/>
    </location>
</feature>
<keyword evidence="4" id="KW-0539">Nucleus</keyword>
<dbReference type="PANTHER" id="PTHR15272">
    <property type="entry name" value="CHROMATIN ASSEMBLY FACTOR 1 SUBUNIT A CAF-1 SUBUNIT A"/>
    <property type="match status" value="1"/>
</dbReference>
<dbReference type="Proteomes" id="UP000332933">
    <property type="component" value="Unassembled WGS sequence"/>
</dbReference>
<dbReference type="GO" id="GO:0033186">
    <property type="term" value="C:CAF-1 complex"/>
    <property type="evidence" value="ECO:0007669"/>
    <property type="project" value="TreeGrafter"/>
</dbReference>
<evidence type="ECO:0000256" key="1">
    <source>
        <dbReference type="ARBA" id="ARBA00004123"/>
    </source>
</evidence>
<feature type="compositionally biased region" description="Low complexity" evidence="5">
    <location>
        <begin position="20"/>
        <end position="66"/>
    </location>
</feature>
<keyword evidence="2" id="KW-0227">DNA damage</keyword>
<organism evidence="8 9">
    <name type="scientific">Aphanomyces stellatus</name>
    <dbReference type="NCBI Taxonomy" id="120398"/>
    <lineage>
        <taxon>Eukaryota</taxon>
        <taxon>Sar</taxon>
        <taxon>Stramenopiles</taxon>
        <taxon>Oomycota</taxon>
        <taxon>Saprolegniomycetes</taxon>
        <taxon>Saprolegniales</taxon>
        <taxon>Verrucalvaceae</taxon>
        <taxon>Aphanomyces</taxon>
    </lineage>
</organism>
<feature type="compositionally biased region" description="Basic and acidic residues" evidence="5">
    <location>
        <begin position="216"/>
        <end position="234"/>
    </location>
</feature>
<dbReference type="Pfam" id="PF12253">
    <property type="entry name" value="CAF1A_dimeriz"/>
    <property type="match status" value="1"/>
</dbReference>
<evidence type="ECO:0000256" key="4">
    <source>
        <dbReference type="ARBA" id="ARBA00023242"/>
    </source>
</evidence>
<evidence type="ECO:0000259" key="6">
    <source>
        <dbReference type="Pfam" id="PF12253"/>
    </source>
</evidence>
<dbReference type="GO" id="GO:0005634">
    <property type="term" value="C:nucleus"/>
    <property type="evidence" value="ECO:0007669"/>
    <property type="project" value="UniProtKB-SubCell"/>
</dbReference>
<accession>A0A485K8A5</accession>
<dbReference type="PANTHER" id="PTHR15272:SF0">
    <property type="entry name" value="CHROMATIN ASSEMBLY FACTOR 1 SUBUNIT A"/>
    <property type="match status" value="1"/>
</dbReference>
<proteinExistence type="predicted"/>
<evidence type="ECO:0000256" key="2">
    <source>
        <dbReference type="ARBA" id="ARBA00022763"/>
    </source>
</evidence>
<evidence type="ECO:0000256" key="3">
    <source>
        <dbReference type="ARBA" id="ARBA00023204"/>
    </source>
</evidence>
<feature type="region of interest" description="Disordered" evidence="5">
    <location>
        <begin position="690"/>
        <end position="720"/>
    </location>
</feature>
<comment type="subcellular location">
    <subcellularLocation>
        <location evidence="1">Nucleus</location>
    </subcellularLocation>
</comment>
<dbReference type="EMBL" id="CAADRA010000101">
    <property type="protein sequence ID" value="VFT78550.1"/>
    <property type="molecule type" value="Genomic_DNA"/>
</dbReference>
<feature type="region of interest" description="Disordered" evidence="5">
    <location>
        <begin position="540"/>
        <end position="638"/>
    </location>
</feature>
<keyword evidence="3" id="KW-0234">DNA repair</keyword>
<feature type="compositionally biased region" description="Basic and acidic residues" evidence="5">
    <location>
        <begin position="137"/>
        <end position="149"/>
    </location>
</feature>
<feature type="domain" description="Chromatin assembly factor 1 subunit A dimerization" evidence="6">
    <location>
        <begin position="646"/>
        <end position="715"/>
    </location>
</feature>
<protein>
    <submittedName>
        <fullName evidence="8">Aste57867_1331 protein</fullName>
    </submittedName>
</protein>